<accession>A0A835C769</accession>
<evidence type="ECO:0000313" key="2">
    <source>
        <dbReference type="EMBL" id="KAF7834044.1"/>
    </source>
</evidence>
<sequence length="20" mass="2361">MDVPKSSVTWDGRPRWSARE</sequence>
<proteinExistence type="predicted"/>
<organism evidence="2 3">
    <name type="scientific">Senna tora</name>
    <dbReference type="NCBI Taxonomy" id="362788"/>
    <lineage>
        <taxon>Eukaryota</taxon>
        <taxon>Viridiplantae</taxon>
        <taxon>Streptophyta</taxon>
        <taxon>Embryophyta</taxon>
        <taxon>Tracheophyta</taxon>
        <taxon>Spermatophyta</taxon>
        <taxon>Magnoliopsida</taxon>
        <taxon>eudicotyledons</taxon>
        <taxon>Gunneridae</taxon>
        <taxon>Pentapetalae</taxon>
        <taxon>rosids</taxon>
        <taxon>fabids</taxon>
        <taxon>Fabales</taxon>
        <taxon>Fabaceae</taxon>
        <taxon>Caesalpinioideae</taxon>
        <taxon>Cassia clade</taxon>
        <taxon>Senna</taxon>
    </lineage>
</organism>
<gene>
    <name evidence="2" type="ORF">G2W53_008903</name>
</gene>
<dbReference type="AlphaFoldDB" id="A0A835C769"/>
<protein>
    <submittedName>
        <fullName evidence="2">Uncharacterized protein</fullName>
    </submittedName>
</protein>
<feature type="region of interest" description="Disordered" evidence="1">
    <location>
        <begin position="1"/>
        <end position="20"/>
    </location>
</feature>
<evidence type="ECO:0000256" key="1">
    <source>
        <dbReference type="SAM" id="MobiDB-lite"/>
    </source>
</evidence>
<name>A0A835C769_9FABA</name>
<keyword evidence="3" id="KW-1185">Reference proteome</keyword>
<comment type="caution">
    <text evidence="2">The sequence shown here is derived from an EMBL/GenBank/DDBJ whole genome shotgun (WGS) entry which is preliminary data.</text>
</comment>
<dbReference type="EMBL" id="JAAIUW010000004">
    <property type="protein sequence ID" value="KAF7834044.1"/>
    <property type="molecule type" value="Genomic_DNA"/>
</dbReference>
<reference evidence="2" key="1">
    <citation type="submission" date="2020-09" db="EMBL/GenBank/DDBJ databases">
        <title>Genome-Enabled Discovery of Anthraquinone Biosynthesis in Senna tora.</title>
        <authorList>
            <person name="Kang S.-H."/>
            <person name="Pandey R.P."/>
            <person name="Lee C.-M."/>
            <person name="Sim J.-S."/>
            <person name="Jeong J.-T."/>
            <person name="Choi B.-S."/>
            <person name="Jung M."/>
            <person name="Ginzburg D."/>
            <person name="Zhao K."/>
            <person name="Won S.Y."/>
            <person name="Oh T.-J."/>
            <person name="Yu Y."/>
            <person name="Kim N.-H."/>
            <person name="Lee O.R."/>
            <person name="Lee T.-H."/>
            <person name="Bashyal P."/>
            <person name="Kim T.-S."/>
            <person name="Lee W.-H."/>
            <person name="Kawkins C."/>
            <person name="Kim C.-K."/>
            <person name="Kim J.S."/>
            <person name="Ahn B.O."/>
            <person name="Rhee S.Y."/>
            <person name="Sohng J.K."/>
        </authorList>
    </citation>
    <scope>NUCLEOTIDE SEQUENCE</scope>
    <source>
        <tissue evidence="2">Leaf</tissue>
    </source>
</reference>
<dbReference type="Proteomes" id="UP000634136">
    <property type="component" value="Unassembled WGS sequence"/>
</dbReference>
<evidence type="ECO:0000313" key="3">
    <source>
        <dbReference type="Proteomes" id="UP000634136"/>
    </source>
</evidence>